<accession>A0A6J4VFU9</accession>
<name>A0A6J4VFU9_9BACT</name>
<protein>
    <submittedName>
        <fullName evidence="2">Uncharacterized protein</fullName>
    </submittedName>
</protein>
<feature type="non-terminal residue" evidence="2">
    <location>
        <position position="57"/>
    </location>
</feature>
<feature type="region of interest" description="Disordered" evidence="1">
    <location>
        <begin position="1"/>
        <end position="57"/>
    </location>
</feature>
<reference evidence="2" key="1">
    <citation type="submission" date="2020-02" db="EMBL/GenBank/DDBJ databases">
        <authorList>
            <person name="Meier V. D."/>
        </authorList>
    </citation>
    <scope>NUCLEOTIDE SEQUENCE</scope>
    <source>
        <strain evidence="2">AVDCRST_MAG33</strain>
    </source>
</reference>
<gene>
    <name evidence="2" type="ORF">AVDCRST_MAG33-3199</name>
</gene>
<evidence type="ECO:0000313" key="2">
    <source>
        <dbReference type="EMBL" id="CAA9577335.1"/>
    </source>
</evidence>
<evidence type="ECO:0000256" key="1">
    <source>
        <dbReference type="SAM" id="MobiDB-lite"/>
    </source>
</evidence>
<sequence>WVPRPGYAAPHVDGKPSRPAAPRETPLTERCRRPFASTSRRTSGIRLARHPSSPRSS</sequence>
<feature type="non-terminal residue" evidence="2">
    <location>
        <position position="1"/>
    </location>
</feature>
<organism evidence="2">
    <name type="scientific">uncultured Thermomicrobiales bacterium</name>
    <dbReference type="NCBI Taxonomy" id="1645740"/>
    <lineage>
        <taxon>Bacteria</taxon>
        <taxon>Pseudomonadati</taxon>
        <taxon>Thermomicrobiota</taxon>
        <taxon>Thermomicrobia</taxon>
        <taxon>Thermomicrobiales</taxon>
        <taxon>environmental samples</taxon>
    </lineage>
</organism>
<dbReference type="AlphaFoldDB" id="A0A6J4VFU9"/>
<proteinExistence type="predicted"/>
<dbReference type="EMBL" id="CADCWK010000406">
    <property type="protein sequence ID" value="CAA9577335.1"/>
    <property type="molecule type" value="Genomic_DNA"/>
</dbReference>